<dbReference type="STRING" id="58343.AQJ46_41395"/>
<reference evidence="1 2" key="1">
    <citation type="submission" date="2015-10" db="EMBL/GenBank/DDBJ databases">
        <title>Draft genome sequence of Streptomyces canus DSM 40017, type strain for the species Streptomyces canus.</title>
        <authorList>
            <person name="Ruckert C."/>
            <person name="Winkler A."/>
            <person name="Kalinowski J."/>
            <person name="Kampfer P."/>
            <person name="Glaeser S."/>
        </authorList>
    </citation>
    <scope>NUCLEOTIDE SEQUENCE [LARGE SCALE GENOMIC DNA]</scope>
    <source>
        <strain evidence="1 2">DSM 40017</strain>
    </source>
</reference>
<name>A0A117QX25_9ACTN</name>
<comment type="caution">
    <text evidence="1">The sequence shown here is derived from an EMBL/GenBank/DDBJ whole genome shotgun (WGS) entry which is preliminary data.</text>
</comment>
<dbReference type="AlphaFoldDB" id="A0A117QX25"/>
<organism evidence="1 2">
    <name type="scientific">Streptomyces canus</name>
    <dbReference type="NCBI Taxonomy" id="58343"/>
    <lineage>
        <taxon>Bacteria</taxon>
        <taxon>Bacillati</taxon>
        <taxon>Actinomycetota</taxon>
        <taxon>Actinomycetes</taxon>
        <taxon>Kitasatosporales</taxon>
        <taxon>Streptomycetaceae</taxon>
        <taxon>Streptomyces</taxon>
        <taxon>Streptomyces aurantiacus group</taxon>
    </lineage>
</organism>
<proteinExistence type="predicted"/>
<evidence type="ECO:0000313" key="2">
    <source>
        <dbReference type="Proteomes" id="UP000053669"/>
    </source>
</evidence>
<dbReference type="RefSeq" id="WP_059210491.1">
    <property type="nucleotide sequence ID" value="NZ_JBEXNU010000024.1"/>
</dbReference>
<dbReference type="EMBL" id="LMWU01000054">
    <property type="protein sequence ID" value="KUN59056.1"/>
    <property type="molecule type" value="Genomic_DNA"/>
</dbReference>
<evidence type="ECO:0000313" key="1">
    <source>
        <dbReference type="EMBL" id="KUN59056.1"/>
    </source>
</evidence>
<dbReference type="Proteomes" id="UP000053669">
    <property type="component" value="Unassembled WGS sequence"/>
</dbReference>
<sequence>MDPGTLVAQALTAGVGAGLSGAASSAVSDCYAALKQALVRRLAGRPGALERIELLERRPSGSAEGLAHDLVMAGAVDAEVVEHAQRLLALIDPNAGPLARYRVDLREARGVQVGDGNTQHNTFG</sequence>
<gene>
    <name evidence="1" type="ORF">AQJ46_41395</name>
</gene>
<protein>
    <submittedName>
        <fullName evidence="1">Uncharacterized protein</fullName>
    </submittedName>
</protein>
<accession>A0A117QX25</accession>